<comment type="caution">
    <text evidence="1">The sequence shown here is derived from an EMBL/GenBank/DDBJ whole genome shotgun (WGS) entry which is preliminary data.</text>
</comment>
<evidence type="ECO:0000313" key="2">
    <source>
        <dbReference type="Proteomes" id="UP000235104"/>
    </source>
</evidence>
<gene>
    <name evidence="1" type="ORF">CYJ44_011025</name>
</gene>
<proteinExistence type="predicted"/>
<dbReference type="EMBL" id="PKHR02000020">
    <property type="protein sequence ID" value="MEM5986682.1"/>
    <property type="molecule type" value="Genomic_DNA"/>
</dbReference>
<reference evidence="1" key="1">
    <citation type="submission" date="2017-12" db="EMBL/GenBank/DDBJ databases">
        <authorList>
            <person name="Thomas-White K."/>
            <person name="Wolfe A.J."/>
        </authorList>
    </citation>
    <scope>NUCLEOTIDE SEQUENCE</scope>
    <source>
        <strain evidence="1">UMB0043</strain>
    </source>
</reference>
<evidence type="ECO:0008006" key="3">
    <source>
        <dbReference type="Google" id="ProtNLM"/>
    </source>
</evidence>
<keyword evidence="2" id="KW-1185">Reference proteome</keyword>
<dbReference type="RefSeq" id="WP_101736447.1">
    <property type="nucleotide sequence ID" value="NZ_PKHR02000020.1"/>
</dbReference>
<protein>
    <recommendedName>
        <fullName evidence="3">SPOR domain-containing protein</fullName>
    </recommendedName>
</protein>
<evidence type="ECO:0000313" key="1">
    <source>
        <dbReference type="EMBL" id="MEM5986682.1"/>
    </source>
</evidence>
<accession>A0ABU9UKU7</accession>
<sequence length="59" mass="6771">MASPFGSVREFANGYETRFTVKGEKYTIDKKFSSEQDARRELKIIQGQLLLGTWVSPEE</sequence>
<dbReference type="Proteomes" id="UP000235104">
    <property type="component" value="Unassembled WGS sequence"/>
</dbReference>
<organism evidence="1 2">
    <name type="scientific">Corynebacterium hesseae</name>
    <dbReference type="NCBI Taxonomy" id="2913502"/>
    <lineage>
        <taxon>Bacteria</taxon>
        <taxon>Bacillati</taxon>
        <taxon>Actinomycetota</taxon>
        <taxon>Actinomycetes</taxon>
        <taxon>Mycobacteriales</taxon>
        <taxon>Corynebacteriaceae</taxon>
        <taxon>Corynebacterium</taxon>
    </lineage>
</organism>
<name>A0ABU9UKU7_9CORY</name>